<proteinExistence type="predicted"/>
<evidence type="ECO:0000313" key="2">
    <source>
        <dbReference type="Proteomes" id="UP000280455"/>
    </source>
</evidence>
<sequence>MPFPLEERQALLKVKGVGETVVARLEQLGIDSLAQLARADALDIVTQASALVGSSCWKNSPQARAAIQAAIALAKGA</sequence>
<dbReference type="AlphaFoldDB" id="A0AAD0ZLZ5"/>
<evidence type="ECO:0008006" key="3">
    <source>
        <dbReference type="Google" id="ProtNLM"/>
    </source>
</evidence>
<dbReference type="Proteomes" id="UP000280455">
    <property type="component" value="Chromosome"/>
</dbReference>
<protein>
    <recommendedName>
        <fullName evidence="3">Pathogenicity locus</fullName>
    </recommendedName>
</protein>
<reference evidence="1 2" key="1">
    <citation type="submission" date="2018-03" db="EMBL/GenBank/DDBJ databases">
        <title>Diversity of phytobeneficial traits revealed by whole-genome analysis of worldwide-isolated phenazine-producing Pseudomonas spp.</title>
        <authorList>
            <person name="Biessy A."/>
            <person name="Novinscak A."/>
            <person name="Blom J."/>
            <person name="Leger G."/>
            <person name="Thomashow L.S."/>
            <person name="Cazorla F.M."/>
            <person name="Josic D."/>
            <person name="Filion M."/>
        </authorList>
    </citation>
    <scope>NUCLEOTIDE SEQUENCE [LARGE SCALE GENOMIC DNA]</scope>
    <source>
        <strain evidence="1 2">ChPhzS24</strain>
    </source>
</reference>
<name>A0AAD0ZLZ5_9PSED</name>
<organism evidence="1 2">
    <name type="scientific">Pseudomonas chlororaphis subsp. aureofaciens</name>
    <dbReference type="NCBI Taxonomy" id="587851"/>
    <lineage>
        <taxon>Bacteria</taxon>
        <taxon>Pseudomonadati</taxon>
        <taxon>Pseudomonadota</taxon>
        <taxon>Gammaproteobacteria</taxon>
        <taxon>Pseudomonadales</taxon>
        <taxon>Pseudomonadaceae</taxon>
        <taxon>Pseudomonas</taxon>
    </lineage>
</organism>
<gene>
    <name evidence="1" type="ORF">C4K07_5349</name>
</gene>
<dbReference type="EMBL" id="CP027750">
    <property type="protein sequence ID" value="AZE32108.1"/>
    <property type="molecule type" value="Genomic_DNA"/>
</dbReference>
<accession>A0AAD0ZLZ5</accession>
<dbReference type="RefSeq" id="WP_009050862.1">
    <property type="nucleotide sequence ID" value="NZ_CP027720.1"/>
</dbReference>
<dbReference type="Gene3D" id="1.10.150.20">
    <property type="entry name" value="5' to 3' exonuclease, C-terminal subdomain"/>
    <property type="match status" value="1"/>
</dbReference>
<evidence type="ECO:0000313" key="1">
    <source>
        <dbReference type="EMBL" id="AZE32108.1"/>
    </source>
</evidence>